<dbReference type="OrthoDB" id="8617652at2"/>
<feature type="domain" description="Cation/H+ exchanger transmembrane" evidence="6">
    <location>
        <begin position="22"/>
        <end position="384"/>
    </location>
</feature>
<evidence type="ECO:0000313" key="8">
    <source>
        <dbReference type="Proteomes" id="UP000197424"/>
    </source>
</evidence>
<feature type="transmembrane region" description="Helical" evidence="5">
    <location>
        <begin position="93"/>
        <end position="113"/>
    </location>
</feature>
<keyword evidence="2 5" id="KW-0812">Transmembrane</keyword>
<evidence type="ECO:0000256" key="1">
    <source>
        <dbReference type="ARBA" id="ARBA00004141"/>
    </source>
</evidence>
<gene>
    <name evidence="7" type="ORF">LHGZ1_0700</name>
</gene>
<feature type="transmembrane region" description="Helical" evidence="5">
    <location>
        <begin position="357"/>
        <end position="378"/>
    </location>
</feature>
<feature type="transmembrane region" description="Helical" evidence="5">
    <location>
        <begin position="119"/>
        <end position="142"/>
    </location>
</feature>
<dbReference type="InterPro" id="IPR038770">
    <property type="entry name" value="Na+/solute_symporter_sf"/>
</dbReference>
<organism evidence="7 8">
    <name type="scientific">Laribacter hongkongensis</name>
    <dbReference type="NCBI Taxonomy" id="168471"/>
    <lineage>
        <taxon>Bacteria</taxon>
        <taxon>Pseudomonadati</taxon>
        <taxon>Pseudomonadota</taxon>
        <taxon>Betaproteobacteria</taxon>
        <taxon>Neisseriales</taxon>
        <taxon>Aquaspirillaceae</taxon>
        <taxon>Laribacter</taxon>
    </lineage>
</organism>
<dbReference type="Pfam" id="PF00999">
    <property type="entry name" value="Na_H_Exchanger"/>
    <property type="match status" value="1"/>
</dbReference>
<feature type="transmembrane region" description="Helical" evidence="5">
    <location>
        <begin position="221"/>
        <end position="238"/>
    </location>
</feature>
<feature type="transmembrane region" description="Helical" evidence="5">
    <location>
        <begin position="272"/>
        <end position="290"/>
    </location>
</feature>
<dbReference type="Proteomes" id="UP000197424">
    <property type="component" value="Chromosome"/>
</dbReference>
<feature type="transmembrane region" description="Helical" evidence="5">
    <location>
        <begin position="154"/>
        <end position="176"/>
    </location>
</feature>
<comment type="subcellular location">
    <subcellularLocation>
        <location evidence="1">Membrane</location>
        <topology evidence="1">Multi-pass membrane protein</topology>
    </subcellularLocation>
</comment>
<name>A0A248LGA7_9NEIS</name>
<evidence type="ECO:0000256" key="2">
    <source>
        <dbReference type="ARBA" id="ARBA00022692"/>
    </source>
</evidence>
<evidence type="ECO:0000256" key="3">
    <source>
        <dbReference type="ARBA" id="ARBA00022989"/>
    </source>
</evidence>
<keyword evidence="3 5" id="KW-1133">Transmembrane helix</keyword>
<dbReference type="PANTHER" id="PTHR43021:SF2">
    <property type="entry name" value="CATION_H+ EXCHANGER DOMAIN-CONTAINING PROTEIN"/>
    <property type="match status" value="1"/>
</dbReference>
<sequence>MSTLLPHLSPLTAFGLLLLLGVVAGQLIFRTARLPGVTGYLLGGFLIGPHALDLLGAPLIQSTQPVMQLALGLALFEVGRRIDLAWLWRERHILAASLASSALLGGVLGLYLTGLGWPAAQALLLASLGMGSAPAVLLSILRDTRAEGLLTERLLALTGLGNLAGFACFALALGWLQASQGASPATVFSQAALPLLAALLAGLVLGVLTLHLSKWLGYRQYVARQALLLGGLTLLTGLGGELALLPALAALVYGLTVRNLDRHYAVTEPAPLNWTPILLIALFIFTGSQFDWRLLPQAGLVAAGYIALRLLCQWLPLVLLARRSGLRGRRTLWLALAQTPMSSGAPGLLLLPWLGSLLLPAGSMALAITVLTLTELAGPSLTQLALRQAGEASD</sequence>
<protein>
    <recommendedName>
        <fullName evidence="6">Cation/H+ exchanger transmembrane domain-containing protein</fullName>
    </recommendedName>
</protein>
<accession>A0A248LGA7</accession>
<evidence type="ECO:0000256" key="4">
    <source>
        <dbReference type="ARBA" id="ARBA00023136"/>
    </source>
</evidence>
<reference evidence="8" key="1">
    <citation type="submission" date="2017-06" db="EMBL/GenBank/DDBJ databases">
        <title>Whole genome sequence of Laribacter hongkongensis LHGZ1.</title>
        <authorList>
            <person name="Chen D."/>
            <person name="Wu H."/>
            <person name="Chen J."/>
        </authorList>
    </citation>
    <scope>NUCLEOTIDE SEQUENCE [LARGE SCALE GENOMIC DNA]</scope>
    <source>
        <strain evidence="8">LHGZ1</strain>
    </source>
</reference>
<dbReference type="EMBL" id="CP022115">
    <property type="protein sequence ID" value="ASJ23531.1"/>
    <property type="molecule type" value="Genomic_DNA"/>
</dbReference>
<keyword evidence="4 5" id="KW-0472">Membrane</keyword>
<dbReference type="RefSeq" id="WP_088860152.1">
    <property type="nucleotide sequence ID" value="NZ_CP022115.1"/>
</dbReference>
<feature type="transmembrane region" description="Helical" evidence="5">
    <location>
        <begin position="188"/>
        <end position="209"/>
    </location>
</feature>
<evidence type="ECO:0000256" key="5">
    <source>
        <dbReference type="SAM" id="Phobius"/>
    </source>
</evidence>
<dbReference type="GO" id="GO:1902600">
    <property type="term" value="P:proton transmembrane transport"/>
    <property type="evidence" value="ECO:0007669"/>
    <property type="project" value="InterPro"/>
</dbReference>
<feature type="transmembrane region" description="Helical" evidence="5">
    <location>
        <begin position="302"/>
        <end position="320"/>
    </location>
</feature>
<dbReference type="Gene3D" id="1.20.1530.20">
    <property type="match status" value="1"/>
</dbReference>
<dbReference type="PANTHER" id="PTHR43021">
    <property type="entry name" value="NA(+)/H(+) ANTIPORTER-RELATED"/>
    <property type="match status" value="1"/>
</dbReference>
<evidence type="ECO:0000313" key="7">
    <source>
        <dbReference type="EMBL" id="ASJ23531.1"/>
    </source>
</evidence>
<dbReference type="GO" id="GO:0015297">
    <property type="term" value="F:antiporter activity"/>
    <property type="evidence" value="ECO:0007669"/>
    <property type="project" value="InterPro"/>
</dbReference>
<dbReference type="AlphaFoldDB" id="A0A248LGA7"/>
<dbReference type="InterPro" id="IPR006153">
    <property type="entry name" value="Cation/H_exchanger_TM"/>
</dbReference>
<dbReference type="GO" id="GO:0016020">
    <property type="term" value="C:membrane"/>
    <property type="evidence" value="ECO:0007669"/>
    <property type="project" value="UniProtKB-SubCell"/>
</dbReference>
<evidence type="ECO:0000259" key="6">
    <source>
        <dbReference type="Pfam" id="PF00999"/>
    </source>
</evidence>
<proteinExistence type="predicted"/>